<dbReference type="Proteomes" id="UP000002061">
    <property type="component" value="Chromosome"/>
</dbReference>
<name>D5VSZ4_METIM</name>
<dbReference type="OrthoDB" id="63269at2157"/>
<dbReference type="GeneID" id="9132057"/>
<dbReference type="EMBL" id="CP002009">
    <property type="protein sequence ID" value="ADG13697.1"/>
    <property type="molecule type" value="Genomic_DNA"/>
</dbReference>
<gene>
    <name evidence="1" type="ordered locus">Metin_1039</name>
</gene>
<dbReference type="RefSeq" id="WP_013100442.1">
    <property type="nucleotide sequence ID" value="NC_014122.1"/>
</dbReference>
<accession>D5VSZ4</accession>
<evidence type="ECO:0000313" key="1">
    <source>
        <dbReference type="EMBL" id="ADG13697.1"/>
    </source>
</evidence>
<dbReference type="HOGENOM" id="CLU_1182896_0_0_2"/>
<proteinExistence type="predicted"/>
<dbReference type="KEGG" id="mif:Metin_1039"/>
<organism evidence="1 2">
    <name type="scientific">Methanocaldococcus infernus (strain DSM 11812 / JCM 15783 / ME)</name>
    <dbReference type="NCBI Taxonomy" id="573063"/>
    <lineage>
        <taxon>Archaea</taxon>
        <taxon>Methanobacteriati</taxon>
        <taxon>Methanobacteriota</taxon>
        <taxon>Methanomada group</taxon>
        <taxon>Methanococci</taxon>
        <taxon>Methanococcales</taxon>
        <taxon>Methanocaldococcaceae</taxon>
        <taxon>Methanocaldococcus</taxon>
    </lineage>
</organism>
<dbReference type="STRING" id="573063.Metin_1039"/>
<keyword evidence="2" id="KW-1185">Reference proteome</keyword>
<dbReference type="AlphaFoldDB" id="D5VSZ4"/>
<reference evidence="1" key="1">
    <citation type="submission" date="2010-04" db="EMBL/GenBank/DDBJ databases">
        <title>Complete sequence of Methanocaldococcus infernus ME.</title>
        <authorList>
            <consortium name="US DOE Joint Genome Institute"/>
            <person name="Lucas S."/>
            <person name="Copeland A."/>
            <person name="Lapidus A."/>
            <person name="Cheng J.-F."/>
            <person name="Bruce D."/>
            <person name="Goodwin L."/>
            <person name="Pitluck S."/>
            <person name="Munk A.C."/>
            <person name="Detter J.C."/>
            <person name="Han C."/>
            <person name="Tapia R."/>
            <person name="Land M."/>
            <person name="Hauser L."/>
            <person name="Kyrpides N."/>
            <person name="Mikhailova N."/>
            <person name="Sieprawska-Lupa M."/>
            <person name="Whitman W.B."/>
            <person name="Woyke T."/>
        </authorList>
    </citation>
    <scope>NUCLEOTIDE SEQUENCE [LARGE SCALE GENOMIC DNA]</scope>
    <source>
        <strain evidence="1">ME</strain>
    </source>
</reference>
<dbReference type="eggNOG" id="arCOG08280">
    <property type="taxonomic scope" value="Archaea"/>
</dbReference>
<sequence length="234" mass="26613">MVLGKINNLVPGTQIIAKVKVVNIRKKESEDGNVFYIGTIVDRDGVANFITTIPLEKGKCYEIFGRITEEKSVKIIEKVVRGVRYPREIEDIPEEELYKGGKVLDLMIPAIFELSKNNIYVNYYCKNCKSLVEAKIKPRGLVYICNVCGELNPEDVDVRIKVLGKIHFGTISKRCYIPSSTLENYFPGLLDMLEEYGIDDTINTIYLKLHGKTYLVKGFDGKDDNYIVTEIEDI</sequence>
<evidence type="ECO:0000313" key="2">
    <source>
        <dbReference type="Proteomes" id="UP000002061"/>
    </source>
</evidence>
<protein>
    <submittedName>
        <fullName evidence="1">Uncharacterized protein</fullName>
    </submittedName>
</protein>